<evidence type="ECO:0000256" key="1">
    <source>
        <dbReference type="SAM" id="MobiDB-lite"/>
    </source>
</evidence>
<proteinExistence type="predicted"/>
<dbReference type="Proteomes" id="UP001152888">
    <property type="component" value="Unassembled WGS sequence"/>
</dbReference>
<dbReference type="OrthoDB" id="10023333at2759"/>
<feature type="compositionally biased region" description="Low complexity" evidence="1">
    <location>
        <begin position="241"/>
        <end position="254"/>
    </location>
</feature>
<accession>A0A9P0K1T9</accession>
<dbReference type="GO" id="GO:0030336">
    <property type="term" value="P:negative regulation of cell migration"/>
    <property type="evidence" value="ECO:0007669"/>
    <property type="project" value="TreeGrafter"/>
</dbReference>
<dbReference type="EMBL" id="CAKOFQ010006698">
    <property type="protein sequence ID" value="CAH1961918.1"/>
    <property type="molecule type" value="Genomic_DNA"/>
</dbReference>
<comment type="caution">
    <text evidence="2">The sequence shown here is derived from an EMBL/GenBank/DDBJ whole genome shotgun (WGS) entry which is preliminary data.</text>
</comment>
<keyword evidence="3" id="KW-1185">Reference proteome</keyword>
<sequence length="291" mass="32726">MFSFHRPKVYRSSTGCCICKAKSSSSRFTDSKKYEEDFLECFKLSQPRQGEICNACVLLVKRWKKLPAGSDRNWQHVVDARAGPGIKSMTKFKVKNRKLEEKKKKALESMETDQPFDREASPDSSSEGNEENEDFLGGHLGRVDSPGGSDGEEVRDCSRRSRYKAIARRRRQELEMVSDFVDLGYWKRETVCCGIIFKGLNNEIMVDPSYMKPCRFRQAASCKLQVLSGAKPSEPLATKAYSDSSSDSGYDDSSNQSALSDSATAILKKDSVVSNRMVCIAEMHRMASRVN</sequence>
<dbReference type="PANTHER" id="PTHR13422">
    <property type="entry name" value="SIN3-HDAC COMPLEX-ASSOCIATED FACTOR"/>
    <property type="match status" value="1"/>
</dbReference>
<dbReference type="Pfam" id="PF15396">
    <property type="entry name" value="FAM60A"/>
    <property type="match status" value="1"/>
</dbReference>
<feature type="region of interest" description="Disordered" evidence="1">
    <location>
        <begin position="103"/>
        <end position="156"/>
    </location>
</feature>
<organism evidence="2 3">
    <name type="scientific">Acanthoscelides obtectus</name>
    <name type="common">Bean weevil</name>
    <name type="synonym">Bruchus obtectus</name>
    <dbReference type="NCBI Taxonomy" id="200917"/>
    <lineage>
        <taxon>Eukaryota</taxon>
        <taxon>Metazoa</taxon>
        <taxon>Ecdysozoa</taxon>
        <taxon>Arthropoda</taxon>
        <taxon>Hexapoda</taxon>
        <taxon>Insecta</taxon>
        <taxon>Pterygota</taxon>
        <taxon>Neoptera</taxon>
        <taxon>Endopterygota</taxon>
        <taxon>Coleoptera</taxon>
        <taxon>Polyphaga</taxon>
        <taxon>Cucujiformia</taxon>
        <taxon>Chrysomeloidea</taxon>
        <taxon>Chrysomelidae</taxon>
        <taxon>Bruchinae</taxon>
        <taxon>Bruchini</taxon>
        <taxon>Acanthoscelides</taxon>
    </lineage>
</organism>
<name>A0A9P0K1T9_ACAOB</name>
<evidence type="ECO:0000313" key="3">
    <source>
        <dbReference type="Proteomes" id="UP001152888"/>
    </source>
</evidence>
<dbReference type="InterPro" id="IPR026065">
    <property type="entry name" value="FAM60A"/>
</dbReference>
<dbReference type="PANTHER" id="PTHR13422:SF12">
    <property type="entry name" value="SIN3-HDAC COMPLEX-ASSOCIATED FACTOR"/>
    <property type="match status" value="1"/>
</dbReference>
<reference evidence="2" key="1">
    <citation type="submission" date="2022-03" db="EMBL/GenBank/DDBJ databases">
        <authorList>
            <person name="Sayadi A."/>
        </authorList>
    </citation>
    <scope>NUCLEOTIDE SEQUENCE</scope>
</reference>
<evidence type="ECO:0000313" key="2">
    <source>
        <dbReference type="EMBL" id="CAH1961918.1"/>
    </source>
</evidence>
<dbReference type="AlphaFoldDB" id="A0A9P0K1T9"/>
<protein>
    <submittedName>
        <fullName evidence="2">Uncharacterized protein</fullName>
    </submittedName>
</protein>
<feature type="region of interest" description="Disordered" evidence="1">
    <location>
        <begin position="235"/>
        <end position="257"/>
    </location>
</feature>
<gene>
    <name evidence="2" type="ORF">ACAOBT_LOCUS4395</name>
</gene>
<dbReference type="GO" id="GO:0070822">
    <property type="term" value="C:Sin3-type complex"/>
    <property type="evidence" value="ECO:0007669"/>
    <property type="project" value="TreeGrafter"/>
</dbReference>